<evidence type="ECO:0008006" key="4">
    <source>
        <dbReference type="Google" id="ProtNLM"/>
    </source>
</evidence>
<organism evidence="2 3">
    <name type="scientific">Thalassotalea loyana</name>
    <dbReference type="NCBI Taxonomy" id="280483"/>
    <lineage>
        <taxon>Bacteria</taxon>
        <taxon>Pseudomonadati</taxon>
        <taxon>Pseudomonadota</taxon>
        <taxon>Gammaproteobacteria</taxon>
        <taxon>Alteromonadales</taxon>
        <taxon>Colwelliaceae</taxon>
        <taxon>Thalassotalea</taxon>
    </lineage>
</organism>
<evidence type="ECO:0000313" key="3">
    <source>
        <dbReference type="Proteomes" id="UP001157134"/>
    </source>
</evidence>
<sequence length="271" mass="30860">MSKTRSKIAIATVCLMFLLFISYNYVVEDAAIHETSTLIQPPISDSRASKATKPKPSVDKTLVESDVVDSPSPHSLYLIAKTIRRCRNTPKSQDELNLWLNNANQLNEPQAYINDMLIRYEDCSRIKTPHQNTIELLATAASLGSDDALDELWQIGDLEFGQIVGLDQLNRRQQITQQLAFKHLKFDLAEHLAKKGNEKSLMRLILGYHHDDPNNGQPNFHKAFAYTEVALQTTDNNDFYNTVFTIQEKLRRMMTDAEVIQAIELANELRQ</sequence>
<feature type="region of interest" description="Disordered" evidence="1">
    <location>
        <begin position="44"/>
        <end position="64"/>
    </location>
</feature>
<accession>A0ABQ6H9T0</accession>
<dbReference type="InterPro" id="IPR011990">
    <property type="entry name" value="TPR-like_helical_dom_sf"/>
</dbReference>
<comment type="caution">
    <text evidence="2">The sequence shown here is derived from an EMBL/GenBank/DDBJ whole genome shotgun (WGS) entry which is preliminary data.</text>
</comment>
<dbReference type="Gene3D" id="1.25.40.10">
    <property type="entry name" value="Tetratricopeptide repeat domain"/>
    <property type="match status" value="1"/>
</dbReference>
<protein>
    <recommendedName>
        <fullName evidence="4">Sel1 repeat family protein</fullName>
    </recommendedName>
</protein>
<evidence type="ECO:0000256" key="1">
    <source>
        <dbReference type="SAM" id="MobiDB-lite"/>
    </source>
</evidence>
<keyword evidence="3" id="KW-1185">Reference proteome</keyword>
<gene>
    <name evidence="2" type="ORF">tloyanaT_11300</name>
</gene>
<evidence type="ECO:0000313" key="2">
    <source>
        <dbReference type="EMBL" id="GLX84878.1"/>
    </source>
</evidence>
<reference evidence="2 3" key="1">
    <citation type="submission" date="2023-03" db="EMBL/GenBank/DDBJ databases">
        <title>Thalassotalea loyana LMG 22536T draft genome sequence.</title>
        <authorList>
            <person name="Sawabe T."/>
        </authorList>
    </citation>
    <scope>NUCLEOTIDE SEQUENCE [LARGE SCALE GENOMIC DNA]</scope>
    <source>
        <strain evidence="2 3">LMG 22536</strain>
    </source>
</reference>
<dbReference type="Proteomes" id="UP001157134">
    <property type="component" value="Unassembled WGS sequence"/>
</dbReference>
<name>A0ABQ6H9T0_9GAMM</name>
<proteinExistence type="predicted"/>
<dbReference type="EMBL" id="BSSV01000002">
    <property type="protein sequence ID" value="GLX84878.1"/>
    <property type="molecule type" value="Genomic_DNA"/>
</dbReference>
<dbReference type="RefSeq" id="WP_284296569.1">
    <property type="nucleotide sequence ID" value="NZ_BSSV01000002.1"/>
</dbReference>